<feature type="domain" description="GP-PDE" evidence="1">
    <location>
        <begin position="6"/>
        <end position="237"/>
    </location>
</feature>
<dbReference type="EC" id="3.1.4.46" evidence="2"/>
<dbReference type="GO" id="GO:0008889">
    <property type="term" value="F:glycerophosphodiester phosphodiesterase activity"/>
    <property type="evidence" value="ECO:0007669"/>
    <property type="project" value="UniProtKB-EC"/>
</dbReference>
<dbReference type="PANTHER" id="PTHR46211">
    <property type="entry name" value="GLYCEROPHOSPHORYL DIESTER PHOSPHODIESTERASE"/>
    <property type="match status" value="1"/>
</dbReference>
<name>A0A935N276_9RHOO</name>
<reference evidence="2 3" key="1">
    <citation type="submission" date="2020-10" db="EMBL/GenBank/DDBJ databases">
        <title>Connecting structure to function with the recovery of over 1000 high-quality activated sludge metagenome-assembled genomes encoding full-length rRNA genes using long-read sequencing.</title>
        <authorList>
            <person name="Singleton C.M."/>
            <person name="Petriglieri F."/>
            <person name="Kristensen J.M."/>
            <person name="Kirkegaard R.H."/>
            <person name="Michaelsen T.Y."/>
            <person name="Andersen M.H."/>
            <person name="Karst S.M."/>
            <person name="Dueholm M.S."/>
            <person name="Nielsen P.H."/>
            <person name="Albertsen M."/>
        </authorList>
    </citation>
    <scope>NUCLEOTIDE SEQUENCE [LARGE SCALE GENOMIC DNA]</scope>
    <source>
        <strain evidence="2">EsbW_18-Q3-R4-48_BATAC.463</strain>
    </source>
</reference>
<dbReference type="AlphaFoldDB" id="A0A935N276"/>
<evidence type="ECO:0000313" key="3">
    <source>
        <dbReference type="Proteomes" id="UP000739411"/>
    </source>
</evidence>
<dbReference type="PROSITE" id="PS51704">
    <property type="entry name" value="GP_PDE"/>
    <property type="match status" value="1"/>
</dbReference>
<dbReference type="GO" id="GO:0006629">
    <property type="term" value="P:lipid metabolic process"/>
    <property type="evidence" value="ECO:0007669"/>
    <property type="project" value="InterPro"/>
</dbReference>
<evidence type="ECO:0000313" key="2">
    <source>
        <dbReference type="EMBL" id="MBK7416345.1"/>
    </source>
</evidence>
<dbReference type="InterPro" id="IPR017946">
    <property type="entry name" value="PLC-like_Pdiesterase_TIM-brl"/>
</dbReference>
<dbReference type="Proteomes" id="UP000739411">
    <property type="component" value="Unassembled WGS sequence"/>
</dbReference>
<dbReference type="Pfam" id="PF03009">
    <property type="entry name" value="GDPD"/>
    <property type="match status" value="1"/>
</dbReference>
<dbReference type="Gene3D" id="3.20.20.190">
    <property type="entry name" value="Phosphatidylinositol (PI) phosphodiesterase"/>
    <property type="match status" value="1"/>
</dbReference>
<dbReference type="PANTHER" id="PTHR46211:SF1">
    <property type="entry name" value="GLYCEROPHOSPHODIESTER PHOSPHODIESTERASE, CYTOPLASMIC"/>
    <property type="match status" value="1"/>
</dbReference>
<evidence type="ECO:0000259" key="1">
    <source>
        <dbReference type="PROSITE" id="PS51704"/>
    </source>
</evidence>
<gene>
    <name evidence="2" type="primary">ugpQ</name>
    <name evidence="2" type="ORF">IPJ38_15850</name>
</gene>
<protein>
    <submittedName>
        <fullName evidence="2">Glycerophosphodiester phosphodiesterase</fullName>
        <ecNumber evidence="2">3.1.4.46</ecNumber>
    </submittedName>
</protein>
<keyword evidence="2" id="KW-0378">Hydrolase</keyword>
<dbReference type="InterPro" id="IPR030395">
    <property type="entry name" value="GP_PDE_dom"/>
</dbReference>
<dbReference type="SUPFAM" id="SSF51695">
    <property type="entry name" value="PLC-like phosphodiesterases"/>
    <property type="match status" value="1"/>
</dbReference>
<comment type="caution">
    <text evidence="2">The sequence shown here is derived from an EMBL/GenBank/DDBJ whole genome shotgun (WGS) entry which is preliminary data.</text>
</comment>
<dbReference type="NCBIfam" id="NF006989">
    <property type="entry name" value="PRK09454.1"/>
    <property type="match status" value="1"/>
</dbReference>
<sequence>MQLTLPRWFAHRGGGSLAPENTLAGIRLAASLGYKAVEFDVMLSGDGTPVLIHDETLERTTNGSGSVSATPDSELFVLDAGGGEPIPNFVEAAALCCQLGLLANIEIKPAAGYEIETATRVAVLAANLWRDTAIQPLISSFSLEVLEVARDLAPQIPRGILFEAVPRDWLVEMKRLQALTLHCCADLLTDAVLDQAAALHIPVLCYTVNSPTQAKILLQRGVAAMFTDRLDLFADETSTYKR</sequence>
<organism evidence="2 3">
    <name type="scientific">Candidatus Dechloromonas phosphorivorans</name>
    <dbReference type="NCBI Taxonomy" id="2899244"/>
    <lineage>
        <taxon>Bacteria</taxon>
        <taxon>Pseudomonadati</taxon>
        <taxon>Pseudomonadota</taxon>
        <taxon>Betaproteobacteria</taxon>
        <taxon>Rhodocyclales</taxon>
        <taxon>Azonexaceae</taxon>
        <taxon>Dechloromonas</taxon>
    </lineage>
</organism>
<dbReference type="EMBL" id="JADJMS010000041">
    <property type="protein sequence ID" value="MBK7416345.1"/>
    <property type="molecule type" value="Genomic_DNA"/>
</dbReference>
<accession>A0A935N276</accession>
<proteinExistence type="predicted"/>